<dbReference type="Pfam" id="PF01966">
    <property type="entry name" value="HD"/>
    <property type="match status" value="1"/>
</dbReference>
<proteinExistence type="predicted"/>
<keyword evidence="9" id="KW-1185">Reference proteome</keyword>
<keyword evidence="8" id="KW-0808">Transferase</keyword>
<dbReference type="Gene3D" id="1.10.3210.10">
    <property type="entry name" value="Hypothetical protein af1432"/>
    <property type="match status" value="1"/>
</dbReference>
<accession>A0A1U7M7W0</accession>
<dbReference type="GO" id="GO:0046872">
    <property type="term" value="F:metal ion binding"/>
    <property type="evidence" value="ECO:0007669"/>
    <property type="project" value="UniProtKB-KW"/>
</dbReference>
<dbReference type="GO" id="GO:0008803">
    <property type="term" value="F:bis(5'-nucleosyl)-tetraphosphatase (symmetrical) activity"/>
    <property type="evidence" value="ECO:0007669"/>
    <property type="project" value="UniProtKB-EC"/>
</dbReference>
<evidence type="ECO:0000313" key="9">
    <source>
        <dbReference type="Proteomes" id="UP000186112"/>
    </source>
</evidence>
<dbReference type="GO" id="GO:0000166">
    <property type="term" value="F:nucleotide binding"/>
    <property type="evidence" value="ECO:0007669"/>
    <property type="project" value="UniProtKB-KW"/>
</dbReference>
<keyword evidence="4" id="KW-0378">Hydrolase</keyword>
<evidence type="ECO:0000256" key="1">
    <source>
        <dbReference type="ARBA" id="ARBA00012506"/>
    </source>
</evidence>
<protein>
    <recommendedName>
        <fullName evidence="1">bis(5'-nucleosyl)-tetraphosphatase (symmetrical)</fullName>
        <ecNumber evidence="1">3.6.1.41</ecNumber>
    </recommendedName>
</protein>
<dbReference type="CDD" id="cd00077">
    <property type="entry name" value="HDc"/>
    <property type="match status" value="1"/>
</dbReference>
<keyword evidence="5" id="KW-0408">Iron</keyword>
<dbReference type="InterPro" id="IPR005249">
    <property type="entry name" value="YqeK"/>
</dbReference>
<dbReference type="InterPro" id="IPR051094">
    <property type="entry name" value="Diverse_Catalytic_Enzymes"/>
</dbReference>
<dbReference type="GO" id="GO:0016779">
    <property type="term" value="F:nucleotidyltransferase activity"/>
    <property type="evidence" value="ECO:0007669"/>
    <property type="project" value="UniProtKB-KW"/>
</dbReference>
<dbReference type="NCBIfam" id="TIGR00277">
    <property type="entry name" value="HDIG"/>
    <property type="match status" value="1"/>
</dbReference>
<name>A0A1U7M7W0_TISCR</name>
<comment type="caution">
    <text evidence="8">The sequence shown here is derived from an EMBL/GenBank/DDBJ whole genome shotgun (WGS) entry which is preliminary data.</text>
</comment>
<evidence type="ECO:0000256" key="2">
    <source>
        <dbReference type="ARBA" id="ARBA00022723"/>
    </source>
</evidence>
<evidence type="ECO:0000256" key="4">
    <source>
        <dbReference type="ARBA" id="ARBA00022801"/>
    </source>
</evidence>
<dbReference type="PROSITE" id="PS51831">
    <property type="entry name" value="HD"/>
    <property type="match status" value="1"/>
</dbReference>
<dbReference type="Proteomes" id="UP000186112">
    <property type="component" value="Unassembled WGS sequence"/>
</dbReference>
<evidence type="ECO:0000256" key="6">
    <source>
        <dbReference type="ARBA" id="ARBA00049417"/>
    </source>
</evidence>
<dbReference type="InterPro" id="IPR006674">
    <property type="entry name" value="HD_domain"/>
</dbReference>
<dbReference type="PANTHER" id="PTHR35795">
    <property type="entry name" value="SLR1885 PROTEIN"/>
    <property type="match status" value="1"/>
</dbReference>
<dbReference type="NCBIfam" id="TIGR00488">
    <property type="entry name" value="bis(5'-nucleosyl)-tetraphosphatase (symmetrical) YqeK"/>
    <property type="match status" value="1"/>
</dbReference>
<dbReference type="SMART" id="SM00471">
    <property type="entry name" value="HDc"/>
    <property type="match status" value="1"/>
</dbReference>
<dbReference type="SUPFAM" id="SSF109604">
    <property type="entry name" value="HD-domain/PDEase-like"/>
    <property type="match status" value="1"/>
</dbReference>
<dbReference type="EMBL" id="LTDM01000009">
    <property type="protein sequence ID" value="OLS03340.1"/>
    <property type="molecule type" value="Genomic_DNA"/>
</dbReference>
<dbReference type="AlphaFoldDB" id="A0A1U7M7W0"/>
<keyword evidence="3" id="KW-0547">Nucleotide-binding</keyword>
<gene>
    <name evidence="8" type="ORF">TICRE_06790</name>
</gene>
<evidence type="ECO:0000256" key="3">
    <source>
        <dbReference type="ARBA" id="ARBA00022741"/>
    </source>
</evidence>
<comment type="catalytic activity">
    <reaction evidence="6">
        <text>P(1),P(4)-bis(5'-adenosyl) tetraphosphate + H2O = 2 ADP + 2 H(+)</text>
        <dbReference type="Rhea" id="RHEA:24252"/>
        <dbReference type="ChEBI" id="CHEBI:15377"/>
        <dbReference type="ChEBI" id="CHEBI:15378"/>
        <dbReference type="ChEBI" id="CHEBI:58141"/>
        <dbReference type="ChEBI" id="CHEBI:456216"/>
        <dbReference type="EC" id="3.6.1.41"/>
    </reaction>
</comment>
<evidence type="ECO:0000259" key="7">
    <source>
        <dbReference type="PROSITE" id="PS51831"/>
    </source>
</evidence>
<evidence type="ECO:0000313" key="8">
    <source>
        <dbReference type="EMBL" id="OLS03340.1"/>
    </source>
</evidence>
<keyword evidence="2" id="KW-0479">Metal-binding</keyword>
<sequence>MIKVIKRDLLNNISKDRYDHTLRVVEVCEKLARTYGEDLEKTKIAALLHDSAKFSSKEKVFETAKLLGVLDDEIYFYNKEIIHASLGAKLAIDKYNITDKDILNSIKYHTTGRKDMSLLEKIIFIGDYIEPSREFKGIEEIRNLAFKDLDRSLLLALNANLKFLLEKEKLISKDTIEARNYLMIQNLNEKGGN</sequence>
<dbReference type="PANTHER" id="PTHR35795:SF1">
    <property type="entry name" value="BIS(5'-NUCLEOSYL)-TETRAPHOSPHATASE, SYMMETRICAL"/>
    <property type="match status" value="1"/>
</dbReference>
<dbReference type="EC" id="3.6.1.41" evidence="1"/>
<dbReference type="InterPro" id="IPR003607">
    <property type="entry name" value="HD/PDEase_dom"/>
</dbReference>
<keyword evidence="8" id="KW-0548">Nucleotidyltransferase</keyword>
<dbReference type="InterPro" id="IPR006675">
    <property type="entry name" value="HDIG_dom"/>
</dbReference>
<feature type="domain" description="HD" evidence="7">
    <location>
        <begin position="17"/>
        <end position="132"/>
    </location>
</feature>
<reference evidence="8 9" key="1">
    <citation type="submission" date="2016-02" db="EMBL/GenBank/DDBJ databases">
        <title>Genome sequence of Tissierella creatinophila DSM 6911.</title>
        <authorList>
            <person name="Poehlein A."/>
            <person name="Daniel R."/>
        </authorList>
    </citation>
    <scope>NUCLEOTIDE SEQUENCE [LARGE SCALE GENOMIC DNA]</scope>
    <source>
        <strain evidence="8 9">DSM 6911</strain>
    </source>
</reference>
<dbReference type="RefSeq" id="WP_233120135.1">
    <property type="nucleotide sequence ID" value="NZ_LTDM01000009.1"/>
</dbReference>
<evidence type="ECO:0000256" key="5">
    <source>
        <dbReference type="ARBA" id="ARBA00023004"/>
    </source>
</evidence>
<organism evidence="8 9">
    <name type="scientific">Tissierella creatinophila DSM 6911</name>
    <dbReference type="NCBI Taxonomy" id="1123403"/>
    <lineage>
        <taxon>Bacteria</taxon>
        <taxon>Bacillati</taxon>
        <taxon>Bacillota</taxon>
        <taxon>Tissierellia</taxon>
        <taxon>Tissierellales</taxon>
        <taxon>Tissierellaceae</taxon>
        <taxon>Tissierella</taxon>
    </lineage>
</organism>